<dbReference type="EMBL" id="SMFR01000001">
    <property type="protein sequence ID" value="TCK00160.1"/>
    <property type="molecule type" value="Genomic_DNA"/>
</dbReference>
<comment type="caution">
    <text evidence="2">The sequence shown here is derived from an EMBL/GenBank/DDBJ whole genome shotgun (WGS) entry which is preliminary data.</text>
</comment>
<evidence type="ECO:0000313" key="3">
    <source>
        <dbReference type="Proteomes" id="UP000294856"/>
    </source>
</evidence>
<sequence>MQTCDAYSRPVMSRIVVVLLAVVGVCAMIFTACRVTATAASTRVVLGCTQQHKTEYCVYHRTTWGLLSTDYEVRVGTSPNRGLGYSIPYPAHDLHVSWAADTALLTIEMPGTALTIEAAEYIDTR</sequence>
<organism evidence="2 3">
    <name type="scientific">Nocardia alba</name>
    <dbReference type="NCBI Taxonomy" id="225051"/>
    <lineage>
        <taxon>Bacteria</taxon>
        <taxon>Bacillati</taxon>
        <taxon>Actinomycetota</taxon>
        <taxon>Actinomycetes</taxon>
        <taxon>Mycobacteriales</taxon>
        <taxon>Nocardiaceae</taxon>
        <taxon>Nocardia</taxon>
    </lineage>
</organism>
<keyword evidence="3" id="KW-1185">Reference proteome</keyword>
<name>A0A4R1G1X1_9NOCA</name>
<reference evidence="2 3" key="1">
    <citation type="submission" date="2019-03" db="EMBL/GenBank/DDBJ databases">
        <title>Genomic Encyclopedia of Type Strains, Phase IV (KMG-IV): sequencing the most valuable type-strain genomes for metagenomic binning, comparative biology and taxonomic classification.</title>
        <authorList>
            <person name="Goeker M."/>
        </authorList>
    </citation>
    <scope>NUCLEOTIDE SEQUENCE [LARGE SCALE GENOMIC DNA]</scope>
    <source>
        <strain evidence="2 3">DSM 44684</strain>
    </source>
</reference>
<evidence type="ECO:0000256" key="1">
    <source>
        <dbReference type="SAM" id="Phobius"/>
    </source>
</evidence>
<dbReference type="STRING" id="1210063.GCA_001612665_02750"/>
<dbReference type="Proteomes" id="UP000294856">
    <property type="component" value="Unassembled WGS sequence"/>
</dbReference>
<gene>
    <name evidence="2" type="ORF">DFR71_1152</name>
</gene>
<dbReference type="AlphaFoldDB" id="A0A4R1G1X1"/>
<keyword evidence="1" id="KW-0812">Transmembrane</keyword>
<protein>
    <submittedName>
        <fullName evidence="2">Uncharacterized protein</fullName>
    </submittedName>
</protein>
<keyword evidence="1" id="KW-1133">Transmembrane helix</keyword>
<keyword evidence="1" id="KW-0472">Membrane</keyword>
<proteinExistence type="predicted"/>
<accession>A0A4R1G1X1</accession>
<feature type="transmembrane region" description="Helical" evidence="1">
    <location>
        <begin position="12"/>
        <end position="33"/>
    </location>
</feature>
<evidence type="ECO:0000313" key="2">
    <source>
        <dbReference type="EMBL" id="TCK00160.1"/>
    </source>
</evidence>